<name>A0A6M1T6Y3_9BACT</name>
<feature type="transmembrane region" description="Helical" evidence="1">
    <location>
        <begin position="150"/>
        <end position="170"/>
    </location>
</feature>
<reference evidence="2 3" key="1">
    <citation type="submission" date="2020-02" db="EMBL/GenBank/DDBJ databases">
        <title>Aliifodinibius halophilus 2W32, complete genome.</title>
        <authorList>
            <person name="Li Y."/>
            <person name="Wu S."/>
        </authorList>
    </citation>
    <scope>NUCLEOTIDE SEQUENCE [LARGE SCALE GENOMIC DNA]</scope>
    <source>
        <strain evidence="2 3">2W32</strain>
    </source>
</reference>
<dbReference type="RefSeq" id="WP_165269437.1">
    <property type="nucleotide sequence ID" value="NZ_JAALLS010000015.1"/>
</dbReference>
<feature type="transmembrane region" description="Helical" evidence="1">
    <location>
        <begin position="176"/>
        <end position="196"/>
    </location>
</feature>
<sequence>MPLTTFLLILVAGYVVFKLVGLTQSRGRLKFLGLTIAATIFLILQGFNFVSLFVSNATFTTTADFILEWGHITCLAFVLSSLAVFIRESKPVFAQFPMLYTGLPLLIVLSYFLVKDTYALKNWLIMIYQGGAITVSILMYSVYTYRRKQYALILIGSIIFLFSYLLYWYVPGIQPSYAWLWQLLLAAGLLTIVLGYEHTDTAVLTADS</sequence>
<keyword evidence="3" id="KW-1185">Reference proteome</keyword>
<protein>
    <submittedName>
        <fullName evidence="2">Uncharacterized protein</fullName>
    </submittedName>
</protein>
<feature type="transmembrane region" description="Helical" evidence="1">
    <location>
        <begin position="6"/>
        <end position="24"/>
    </location>
</feature>
<evidence type="ECO:0000256" key="1">
    <source>
        <dbReference type="SAM" id="Phobius"/>
    </source>
</evidence>
<keyword evidence="1" id="KW-0472">Membrane</keyword>
<evidence type="ECO:0000313" key="2">
    <source>
        <dbReference type="EMBL" id="NGP89075.1"/>
    </source>
</evidence>
<feature type="transmembrane region" description="Helical" evidence="1">
    <location>
        <begin position="98"/>
        <end position="114"/>
    </location>
</feature>
<keyword evidence="1" id="KW-1133">Transmembrane helix</keyword>
<dbReference type="AlphaFoldDB" id="A0A6M1T6Y3"/>
<gene>
    <name evidence="2" type="ORF">G3569_11995</name>
</gene>
<accession>A0A6M1T6Y3</accession>
<evidence type="ECO:0000313" key="3">
    <source>
        <dbReference type="Proteomes" id="UP000479132"/>
    </source>
</evidence>
<proteinExistence type="predicted"/>
<feature type="transmembrane region" description="Helical" evidence="1">
    <location>
        <begin position="126"/>
        <end position="143"/>
    </location>
</feature>
<comment type="caution">
    <text evidence="2">The sequence shown here is derived from an EMBL/GenBank/DDBJ whole genome shotgun (WGS) entry which is preliminary data.</text>
</comment>
<dbReference type="Proteomes" id="UP000479132">
    <property type="component" value="Unassembled WGS sequence"/>
</dbReference>
<feature type="transmembrane region" description="Helical" evidence="1">
    <location>
        <begin position="31"/>
        <end position="54"/>
    </location>
</feature>
<organism evidence="2 3">
    <name type="scientific">Fodinibius halophilus</name>
    <dbReference type="NCBI Taxonomy" id="1736908"/>
    <lineage>
        <taxon>Bacteria</taxon>
        <taxon>Pseudomonadati</taxon>
        <taxon>Balneolota</taxon>
        <taxon>Balneolia</taxon>
        <taxon>Balneolales</taxon>
        <taxon>Balneolaceae</taxon>
        <taxon>Fodinibius</taxon>
    </lineage>
</organism>
<dbReference type="EMBL" id="JAALLS010000015">
    <property type="protein sequence ID" value="NGP89075.1"/>
    <property type="molecule type" value="Genomic_DNA"/>
</dbReference>
<feature type="transmembrane region" description="Helical" evidence="1">
    <location>
        <begin position="66"/>
        <end position="86"/>
    </location>
</feature>
<keyword evidence="1" id="KW-0812">Transmembrane</keyword>